<dbReference type="GO" id="GO:0005829">
    <property type="term" value="C:cytosol"/>
    <property type="evidence" value="ECO:0007669"/>
    <property type="project" value="TreeGrafter"/>
</dbReference>
<dbReference type="FunCoup" id="A0A0D2UF59">
    <property type="interactions" value="542"/>
</dbReference>
<dbReference type="STRING" id="595528.A0A0D2UF59"/>
<dbReference type="GO" id="GO:0007030">
    <property type="term" value="P:Golgi organization"/>
    <property type="evidence" value="ECO:0007669"/>
    <property type="project" value="TreeGrafter"/>
</dbReference>
<dbReference type="SUPFAM" id="SSF54236">
    <property type="entry name" value="Ubiquitin-like"/>
    <property type="match status" value="1"/>
</dbReference>
<dbReference type="SMART" id="SM00553">
    <property type="entry name" value="SEP"/>
    <property type="match status" value="1"/>
</dbReference>
<evidence type="ECO:0000313" key="4">
    <source>
        <dbReference type="Proteomes" id="UP000008743"/>
    </source>
</evidence>
<dbReference type="AlphaFoldDB" id="A0A0D2UF59"/>
<dbReference type="Gene3D" id="3.30.420.210">
    <property type="entry name" value="SEP domain"/>
    <property type="match status" value="1"/>
</dbReference>
<evidence type="ECO:0000259" key="2">
    <source>
        <dbReference type="PROSITE" id="PS51399"/>
    </source>
</evidence>
<gene>
    <name evidence="3" type="ORF">CAOG_004486</name>
</gene>
<dbReference type="OrthoDB" id="25887at2759"/>
<feature type="compositionally biased region" description="Basic and acidic residues" evidence="1">
    <location>
        <begin position="1"/>
        <end position="22"/>
    </location>
</feature>
<dbReference type="GO" id="GO:0061025">
    <property type="term" value="P:membrane fusion"/>
    <property type="evidence" value="ECO:0007669"/>
    <property type="project" value="TreeGrafter"/>
</dbReference>
<dbReference type="InterPro" id="IPR029071">
    <property type="entry name" value="Ubiquitin-like_domsf"/>
</dbReference>
<dbReference type="PhylomeDB" id="A0A0D2UF59"/>
<evidence type="ECO:0000256" key="1">
    <source>
        <dbReference type="SAM" id="MobiDB-lite"/>
    </source>
</evidence>
<dbReference type="GO" id="GO:0043161">
    <property type="term" value="P:proteasome-mediated ubiquitin-dependent protein catabolic process"/>
    <property type="evidence" value="ECO:0007669"/>
    <property type="project" value="TreeGrafter"/>
</dbReference>
<dbReference type="EMBL" id="KE346365">
    <property type="protein sequence ID" value="KJE93736.1"/>
    <property type="molecule type" value="Genomic_DNA"/>
</dbReference>
<sequence>MSRLATLKDIRTDEGDDHGHGSDDDDEPQQHYAGGSERSGQLIQDPSRRAGRGNDNLVQNVFRQAREQGASEVEDQPRRQRQAAFGGAGMRLGDGNEPPPQAGAASTAAAGAAAEEPASTKVHYRLTFWRDGFSVDDGPLRRFDDPQNAAFLADIQQGVAPRELIGNTNPGEVSISLVDNRTQEFVQVKKPAQAFAGTGYTLGTPTPNVIGTQAAGPSVSAAPTPAAPVSQLSVDPSQPTTSIQIRLADGTRSTIRTPWRTFATLWRRLDPVPSTFPNRELTDESQTIIAANLANAVLVQKLK</sequence>
<evidence type="ECO:0000313" key="3">
    <source>
        <dbReference type="EMBL" id="KJE93736.1"/>
    </source>
</evidence>
<dbReference type="PROSITE" id="PS51399">
    <property type="entry name" value="SEP"/>
    <property type="match status" value="1"/>
</dbReference>
<reference evidence="4" key="1">
    <citation type="submission" date="2011-02" db="EMBL/GenBank/DDBJ databases">
        <title>The Genome Sequence of Capsaspora owczarzaki ATCC 30864.</title>
        <authorList>
            <person name="Russ C."/>
            <person name="Cuomo C."/>
            <person name="Burger G."/>
            <person name="Gray M.W."/>
            <person name="Holland P.W.H."/>
            <person name="King N."/>
            <person name="Lang F.B.F."/>
            <person name="Roger A.J."/>
            <person name="Ruiz-Trillo I."/>
            <person name="Young S.K."/>
            <person name="Zeng Q."/>
            <person name="Gargeya S."/>
            <person name="Alvarado L."/>
            <person name="Berlin A."/>
            <person name="Chapman S.B."/>
            <person name="Chen Z."/>
            <person name="Freedman E."/>
            <person name="Gellesch M."/>
            <person name="Goldberg J."/>
            <person name="Griggs A."/>
            <person name="Gujja S."/>
            <person name="Heilman E."/>
            <person name="Heiman D."/>
            <person name="Howarth C."/>
            <person name="Mehta T."/>
            <person name="Neiman D."/>
            <person name="Pearson M."/>
            <person name="Roberts A."/>
            <person name="Saif S."/>
            <person name="Shea T."/>
            <person name="Shenoy N."/>
            <person name="Sisk P."/>
            <person name="Stolte C."/>
            <person name="Sykes S."/>
            <person name="White J."/>
            <person name="Yandava C."/>
            <person name="Haas B."/>
            <person name="Nusbaum C."/>
            <person name="Birren B."/>
        </authorList>
    </citation>
    <scope>NUCLEOTIDE SEQUENCE</scope>
    <source>
        <strain evidence="4">ATCC 30864</strain>
    </source>
</reference>
<dbReference type="InterPro" id="IPR036241">
    <property type="entry name" value="NSFL1C_SEP_dom_sf"/>
</dbReference>
<dbReference type="Pfam" id="PF08059">
    <property type="entry name" value="SEP"/>
    <property type="match status" value="1"/>
</dbReference>
<feature type="region of interest" description="Disordered" evidence="1">
    <location>
        <begin position="1"/>
        <end position="119"/>
    </location>
</feature>
<organism evidence="3 4">
    <name type="scientific">Capsaspora owczarzaki (strain ATCC 30864)</name>
    <dbReference type="NCBI Taxonomy" id="595528"/>
    <lineage>
        <taxon>Eukaryota</taxon>
        <taxon>Filasterea</taxon>
        <taxon>Capsaspora</taxon>
    </lineage>
</organism>
<dbReference type="GO" id="GO:0043130">
    <property type="term" value="F:ubiquitin binding"/>
    <property type="evidence" value="ECO:0007669"/>
    <property type="project" value="TreeGrafter"/>
</dbReference>
<name>A0A0D2UF59_CAPO3</name>
<dbReference type="InterPro" id="IPR012989">
    <property type="entry name" value="SEP_domain"/>
</dbReference>
<feature type="domain" description="SEP" evidence="2">
    <location>
        <begin position="121"/>
        <end position="186"/>
    </location>
</feature>
<feature type="compositionally biased region" description="Low complexity" evidence="1">
    <location>
        <begin position="102"/>
        <end position="119"/>
    </location>
</feature>
<dbReference type="eggNOG" id="KOG2086">
    <property type="taxonomic scope" value="Eukaryota"/>
</dbReference>
<dbReference type="FunFam" id="3.30.420.210:FF:000002">
    <property type="entry name" value="UBX domain-containing protein 1"/>
    <property type="match status" value="1"/>
</dbReference>
<accession>A0A0D2UF59</accession>
<dbReference type="GO" id="GO:0000045">
    <property type="term" value="P:autophagosome assembly"/>
    <property type="evidence" value="ECO:0007669"/>
    <property type="project" value="TreeGrafter"/>
</dbReference>
<dbReference type="Proteomes" id="UP000008743">
    <property type="component" value="Unassembled WGS sequence"/>
</dbReference>
<protein>
    <submittedName>
        <fullName evidence="3">UBX domain-containing protein 2B</fullName>
    </submittedName>
</protein>
<dbReference type="PANTHER" id="PTHR23333">
    <property type="entry name" value="UBX DOMAIN CONTAINING PROTEIN"/>
    <property type="match status" value="1"/>
</dbReference>
<keyword evidence="4" id="KW-1185">Reference proteome</keyword>
<dbReference type="SUPFAM" id="SSF102848">
    <property type="entry name" value="NSFL1 (p97 ATPase) cofactor p47, SEP domain"/>
    <property type="match status" value="1"/>
</dbReference>
<dbReference type="GO" id="GO:0031468">
    <property type="term" value="P:nuclear membrane reassembly"/>
    <property type="evidence" value="ECO:0007669"/>
    <property type="project" value="TreeGrafter"/>
</dbReference>
<dbReference type="InParanoid" id="A0A0D2UF59"/>
<proteinExistence type="predicted"/>
<dbReference type="PANTHER" id="PTHR23333:SF20">
    <property type="entry name" value="NSFL1 COFACTOR P47"/>
    <property type="match status" value="1"/>
</dbReference>
<dbReference type="GO" id="GO:0005634">
    <property type="term" value="C:nucleus"/>
    <property type="evidence" value="ECO:0007669"/>
    <property type="project" value="TreeGrafter"/>
</dbReference>
<dbReference type="Gene3D" id="3.10.20.90">
    <property type="entry name" value="Phosphatidylinositol 3-kinase Catalytic Subunit, Chain A, domain 1"/>
    <property type="match status" value="2"/>
</dbReference>